<proteinExistence type="predicted"/>
<feature type="chain" id="PRO_5043500485" description="Secreted protein" evidence="1">
    <location>
        <begin position="24"/>
        <end position="164"/>
    </location>
</feature>
<keyword evidence="1" id="KW-0732">Signal</keyword>
<dbReference type="AlphaFoldDB" id="A0AAX3LK32"/>
<evidence type="ECO:0000256" key="1">
    <source>
        <dbReference type="SAM" id="SignalP"/>
    </source>
</evidence>
<gene>
    <name evidence="2" type="ORF">PL336_09850</name>
</gene>
<accession>A0AAX3LK32</accession>
<protein>
    <recommendedName>
        <fullName evidence="4">Secreted protein</fullName>
    </recommendedName>
</protein>
<reference evidence="2" key="1">
    <citation type="submission" date="2023-01" db="EMBL/GenBank/DDBJ databases">
        <title>Comparative genomic analysis of cold water coral derived Sulfitobacter faviae: insights into their metabolism and habitat adaptation.</title>
        <authorList>
            <person name="Guo Y."/>
            <person name="Lin S."/>
            <person name="Huang Z."/>
            <person name="Tang K."/>
            <person name="Wang X."/>
        </authorList>
    </citation>
    <scope>NUCLEOTIDE SEQUENCE</scope>
    <source>
        <strain evidence="2">SCSIO W_1865</strain>
    </source>
</reference>
<name>A0AAX3LK32_9RHOB</name>
<evidence type="ECO:0000313" key="3">
    <source>
        <dbReference type="Proteomes" id="UP001210770"/>
    </source>
</evidence>
<feature type="signal peptide" evidence="1">
    <location>
        <begin position="1"/>
        <end position="23"/>
    </location>
</feature>
<dbReference type="PROSITE" id="PS51257">
    <property type="entry name" value="PROKAR_LIPOPROTEIN"/>
    <property type="match status" value="1"/>
</dbReference>
<dbReference type="EMBL" id="CP116423">
    <property type="protein sequence ID" value="WCE69107.1"/>
    <property type="molecule type" value="Genomic_DNA"/>
</dbReference>
<dbReference type="RefSeq" id="WP_271687394.1">
    <property type="nucleotide sequence ID" value="NZ_CP116423.1"/>
</dbReference>
<organism evidence="2 3">
    <name type="scientific">Sulfitobacter faviae</name>
    <dbReference type="NCBI Taxonomy" id="1775881"/>
    <lineage>
        <taxon>Bacteria</taxon>
        <taxon>Pseudomonadati</taxon>
        <taxon>Pseudomonadota</taxon>
        <taxon>Alphaproteobacteria</taxon>
        <taxon>Rhodobacterales</taxon>
        <taxon>Roseobacteraceae</taxon>
        <taxon>Sulfitobacter</taxon>
    </lineage>
</organism>
<dbReference type="Proteomes" id="UP001210770">
    <property type="component" value="Chromosome"/>
</dbReference>
<evidence type="ECO:0008006" key="4">
    <source>
        <dbReference type="Google" id="ProtNLM"/>
    </source>
</evidence>
<evidence type="ECO:0000313" key="2">
    <source>
        <dbReference type="EMBL" id="WCE69107.1"/>
    </source>
</evidence>
<sequence length="164" mass="17691">MKPISPRPSRSAFALTFVGLAAAACAPLNTYYKPGASIAQVNRTTTACEVQALRDVPISTQIRREPPRYVPARRHCDADNNCTTRGGFYVPGELVTFDPNEDLRNRVEAQCMADKGFAPVSIPACPRNVARAAPTRATTTLPALNPKSCVIRNSDGSFQIVTQG</sequence>